<dbReference type="AlphaFoldDB" id="A0A087HG78"/>
<dbReference type="Gramene" id="KFK41130">
    <property type="protein sequence ID" value="KFK41130"/>
    <property type="gene ID" value="AALP_AA2G090000"/>
</dbReference>
<keyword evidence="2" id="KW-1185">Reference proteome</keyword>
<dbReference type="EMBL" id="CM002870">
    <property type="protein sequence ID" value="KFK41130.1"/>
    <property type="molecule type" value="Genomic_DNA"/>
</dbReference>
<organism evidence="1 2">
    <name type="scientific">Arabis alpina</name>
    <name type="common">Alpine rock-cress</name>
    <dbReference type="NCBI Taxonomy" id="50452"/>
    <lineage>
        <taxon>Eukaryota</taxon>
        <taxon>Viridiplantae</taxon>
        <taxon>Streptophyta</taxon>
        <taxon>Embryophyta</taxon>
        <taxon>Tracheophyta</taxon>
        <taxon>Spermatophyta</taxon>
        <taxon>Magnoliopsida</taxon>
        <taxon>eudicotyledons</taxon>
        <taxon>Gunneridae</taxon>
        <taxon>Pentapetalae</taxon>
        <taxon>rosids</taxon>
        <taxon>malvids</taxon>
        <taxon>Brassicales</taxon>
        <taxon>Brassicaceae</taxon>
        <taxon>Arabideae</taxon>
        <taxon>Arabis</taxon>
    </lineage>
</organism>
<sequence length="46" mass="4936">MFRSDDVNTDDIAPIDLNVSNSTELTATSMIDDVSFKASNNLSLTG</sequence>
<gene>
    <name evidence="1" type="ordered locus">AALP_Aa2g090000</name>
</gene>
<evidence type="ECO:0000313" key="2">
    <source>
        <dbReference type="Proteomes" id="UP000029120"/>
    </source>
</evidence>
<proteinExistence type="predicted"/>
<accession>A0A087HG78</accession>
<protein>
    <submittedName>
        <fullName evidence="1">Uncharacterized protein</fullName>
    </submittedName>
</protein>
<reference evidence="2" key="1">
    <citation type="journal article" date="2015" name="Nat. Plants">
        <title>Genome expansion of Arabis alpina linked with retrotransposition and reduced symmetric DNA methylation.</title>
        <authorList>
            <person name="Willing E.M."/>
            <person name="Rawat V."/>
            <person name="Mandakova T."/>
            <person name="Maumus F."/>
            <person name="James G.V."/>
            <person name="Nordstroem K.J."/>
            <person name="Becker C."/>
            <person name="Warthmann N."/>
            <person name="Chica C."/>
            <person name="Szarzynska B."/>
            <person name="Zytnicki M."/>
            <person name="Albani M.C."/>
            <person name="Kiefer C."/>
            <person name="Bergonzi S."/>
            <person name="Castaings L."/>
            <person name="Mateos J.L."/>
            <person name="Berns M.C."/>
            <person name="Bujdoso N."/>
            <person name="Piofczyk T."/>
            <person name="de Lorenzo L."/>
            <person name="Barrero-Sicilia C."/>
            <person name="Mateos I."/>
            <person name="Piednoel M."/>
            <person name="Hagmann J."/>
            <person name="Chen-Min-Tao R."/>
            <person name="Iglesias-Fernandez R."/>
            <person name="Schuster S.C."/>
            <person name="Alonso-Blanco C."/>
            <person name="Roudier F."/>
            <person name="Carbonero P."/>
            <person name="Paz-Ares J."/>
            <person name="Davis S.J."/>
            <person name="Pecinka A."/>
            <person name="Quesneville H."/>
            <person name="Colot V."/>
            <person name="Lysak M.A."/>
            <person name="Weigel D."/>
            <person name="Coupland G."/>
            <person name="Schneeberger K."/>
        </authorList>
    </citation>
    <scope>NUCLEOTIDE SEQUENCE [LARGE SCALE GENOMIC DNA]</scope>
    <source>
        <strain evidence="2">cv. Pajares</strain>
    </source>
</reference>
<dbReference type="Proteomes" id="UP000029120">
    <property type="component" value="Chromosome 2"/>
</dbReference>
<name>A0A087HG78_ARAAL</name>
<evidence type="ECO:0000313" key="1">
    <source>
        <dbReference type="EMBL" id="KFK41130.1"/>
    </source>
</evidence>